<evidence type="ECO:0000256" key="16">
    <source>
        <dbReference type="ARBA" id="ARBA00023242"/>
    </source>
</evidence>
<dbReference type="OrthoDB" id="5871723at2759"/>
<proteinExistence type="inferred from homology"/>
<keyword evidence="4 19" id="KW-0235">DNA replication</keyword>
<evidence type="ECO:0000313" key="24">
    <source>
        <dbReference type="Proteomes" id="UP000274131"/>
    </source>
</evidence>
<evidence type="ECO:0000256" key="10">
    <source>
        <dbReference type="ARBA" id="ARBA00022806"/>
    </source>
</evidence>
<dbReference type="GO" id="GO:0005634">
    <property type="term" value="C:nucleus"/>
    <property type="evidence" value="ECO:0007669"/>
    <property type="project" value="UniProtKB-SubCell"/>
</dbReference>
<evidence type="ECO:0000256" key="11">
    <source>
        <dbReference type="ARBA" id="ARBA00022840"/>
    </source>
</evidence>
<name>A0A158QB58_ENTVE</name>
<evidence type="ECO:0000256" key="8">
    <source>
        <dbReference type="ARBA" id="ARBA00022763"/>
    </source>
</evidence>
<dbReference type="GO" id="GO:0005524">
    <property type="term" value="F:ATP binding"/>
    <property type="evidence" value="ECO:0007669"/>
    <property type="project" value="UniProtKB-UniRule"/>
</dbReference>
<dbReference type="InterPro" id="IPR047187">
    <property type="entry name" value="SF1_C_Upf1"/>
</dbReference>
<evidence type="ECO:0000256" key="6">
    <source>
        <dbReference type="ARBA" id="ARBA00022723"/>
    </source>
</evidence>
<evidence type="ECO:0000256" key="4">
    <source>
        <dbReference type="ARBA" id="ARBA00022705"/>
    </source>
</evidence>
<dbReference type="CDD" id="cd22318">
    <property type="entry name" value="DNA2_N-like"/>
    <property type="match status" value="1"/>
</dbReference>
<evidence type="ECO:0000313" key="23">
    <source>
        <dbReference type="EMBL" id="VDD93084.1"/>
    </source>
</evidence>
<evidence type="ECO:0000256" key="2">
    <source>
        <dbReference type="ARBA" id="ARBA00007913"/>
    </source>
</evidence>
<gene>
    <name evidence="23" type="ORF">EVEC_LOCUS7835</name>
</gene>
<dbReference type="CDD" id="cd18808">
    <property type="entry name" value="SF1_C_Upf1"/>
    <property type="match status" value="1"/>
</dbReference>
<dbReference type="SUPFAM" id="SSF52540">
    <property type="entry name" value="P-loop containing nucleoside triphosphate hydrolases"/>
    <property type="match status" value="1"/>
</dbReference>
<keyword evidence="8 19" id="KW-0227">DNA damage</keyword>
<dbReference type="InterPro" id="IPR014808">
    <property type="entry name" value="DNA_replication_fac_Dna2_N"/>
</dbReference>
<sequence length="987" mass="110328">MSNPAEGTEIARRGPSLSNAVVLKAPECNSKAQCDSVNKSLETISSPPRKIKKYITIDDTVNTDDVFDVSSAQYVDVEVEKISLVEDGQTLFCSKKLGCVTVYLRGIWASLSVRPKAHLRVIAPLKLTDMELIVDDEHGLVIVESSELVPCTLITEGVFCRRKAVINQRFGRSNQSNEAVLIGTIVHSLFQAVVRKKPKYLTHAWVLGFWRRELRCLYIDRLIALGLTFQKVEKRLEPYIESIIKWVKKYMPAPLGQNDNFDDGSTLVSVTDIEESLWDPIIGIKGKVDVTLQVKIRGKGISEEPLELKTGKSKVSVEHYGQVMLYCLALAARRFELGSVGNGTLLYLIDGTTQRIRPKKNDLNGILHLRNELAVALSEISEFSFPPPLNINCCKNCERAVTCFVLQRTACAGVNSSKDLDSLSSLIISHLSFDDVSYFKKWIRWIFLEWNAGNLLKCNIRNEVVEIAAEIDGSRLDRSVEYILDRYDRNSVPSTNLGNVALLMQDTPHTQKLRSLIVGTEEPKFTKMRKDDLLQISSLVRLLNREQGLAVVRSLMAEDYVVVEGFPGSGKLVFIEGKTSTIVVLIQCLLRLGRTVLLTSYTHSAVDNLVSKLLKYVEPDQILRLGSASAIKPELLKLTLTEKLVSATSPEEKFILAKRILTKTPLVACTCLEVASNILFSYRRFSAAVIDEASQSLEATIIPPIVVSNAFILVGDSQQLSPLVRSKEARNEGMAVSLMERLKSHEAATVTLRSQYRMNSAIVSFSSRLFYEGKMVCANEQVANSCLSLSWENLSLNIMADPRSLIISGALEDSVVFIDTRSYKFQRFRCEKIKNLCYNNGEMLLVKELCDLLITLGLPSQDVGVISFYRYHANRLRELLQTPIEVNTVDQFQGLDKVLVIVSFVWTEGCDAGRSELLSDFRRLNVALTRAKNKLILIGCLQSIRRLALHLLFVVVNESYPDLNAFAELISERNIVGVDDVFGHLAA</sequence>
<feature type="domain" description="DNA2/NAM7 helicase-like C-terminal" evidence="22">
    <location>
        <begin position="735"/>
        <end position="940"/>
    </location>
</feature>
<evidence type="ECO:0000256" key="15">
    <source>
        <dbReference type="ARBA" id="ARBA00023204"/>
    </source>
</evidence>
<dbReference type="AlphaFoldDB" id="A0A158QB58"/>
<evidence type="ECO:0000256" key="3">
    <source>
        <dbReference type="ARBA" id="ARBA00022485"/>
    </source>
</evidence>
<dbReference type="GO" id="GO:0017116">
    <property type="term" value="F:single-stranded DNA helicase activity"/>
    <property type="evidence" value="ECO:0007669"/>
    <property type="project" value="UniProtKB-UniRule"/>
</dbReference>
<dbReference type="GO" id="GO:0051539">
    <property type="term" value="F:4 iron, 4 sulfur cluster binding"/>
    <property type="evidence" value="ECO:0007669"/>
    <property type="project" value="UniProtKB-UniRule"/>
</dbReference>
<evidence type="ECO:0000259" key="20">
    <source>
        <dbReference type="Pfam" id="PF08696"/>
    </source>
</evidence>
<protein>
    <recommendedName>
        <fullName evidence="19">DNA replication ATP-dependent helicase/nuclease</fullName>
        <ecNumber evidence="19">3.1.-.-</ecNumber>
        <ecNumber evidence="19">3.6.4.12</ecNumber>
    </recommendedName>
</protein>
<keyword evidence="12 19" id="KW-0408">Iron</keyword>
<reference evidence="23 24" key="2">
    <citation type="submission" date="2018-10" db="EMBL/GenBank/DDBJ databases">
        <authorList>
            <consortium name="Pathogen Informatics"/>
        </authorList>
    </citation>
    <scope>NUCLEOTIDE SEQUENCE [LARGE SCALE GENOMIC DNA]</scope>
</reference>
<keyword evidence="9 19" id="KW-0378">Hydrolase</keyword>
<dbReference type="GO" id="GO:0003677">
    <property type="term" value="F:DNA binding"/>
    <property type="evidence" value="ECO:0007669"/>
    <property type="project" value="UniProtKB-UniRule"/>
</dbReference>
<evidence type="ECO:0000256" key="7">
    <source>
        <dbReference type="ARBA" id="ARBA00022741"/>
    </source>
</evidence>
<organism evidence="25">
    <name type="scientific">Enterobius vermicularis</name>
    <name type="common">Human pinworm</name>
    <dbReference type="NCBI Taxonomy" id="51028"/>
    <lineage>
        <taxon>Eukaryota</taxon>
        <taxon>Metazoa</taxon>
        <taxon>Ecdysozoa</taxon>
        <taxon>Nematoda</taxon>
        <taxon>Chromadorea</taxon>
        <taxon>Rhabditida</taxon>
        <taxon>Spirurina</taxon>
        <taxon>Oxyuridomorpha</taxon>
        <taxon>Oxyuroidea</taxon>
        <taxon>Oxyuridae</taxon>
        <taxon>Enterobius</taxon>
    </lineage>
</organism>
<keyword evidence="15 19" id="KW-0234">DNA repair</keyword>
<dbReference type="EC" id="3.1.-.-" evidence="19"/>
<evidence type="ECO:0000256" key="9">
    <source>
        <dbReference type="ARBA" id="ARBA00022801"/>
    </source>
</evidence>
<keyword evidence="3 19" id="KW-0004">4Fe-4S</keyword>
<dbReference type="WBParaSite" id="EVEC_0000835101-mRNA-1">
    <property type="protein sequence ID" value="EVEC_0000835101-mRNA-1"/>
    <property type="gene ID" value="EVEC_0000835101"/>
</dbReference>
<evidence type="ECO:0000259" key="22">
    <source>
        <dbReference type="Pfam" id="PF13087"/>
    </source>
</evidence>
<dbReference type="PANTHER" id="PTHR10887:SF433">
    <property type="entry name" value="DNA REPLICATION ATP-DEPENDENT HELICASE_NUCLEASE DNA2"/>
    <property type="match status" value="1"/>
</dbReference>
<keyword evidence="16 19" id="KW-0539">Nucleus</keyword>
<dbReference type="GO" id="GO:0006281">
    <property type="term" value="P:DNA repair"/>
    <property type="evidence" value="ECO:0007669"/>
    <property type="project" value="UniProtKB-KW"/>
</dbReference>
<evidence type="ECO:0000256" key="5">
    <source>
        <dbReference type="ARBA" id="ARBA00022722"/>
    </source>
</evidence>
<evidence type="ECO:0000256" key="12">
    <source>
        <dbReference type="ARBA" id="ARBA00023004"/>
    </source>
</evidence>
<dbReference type="InterPro" id="IPR027417">
    <property type="entry name" value="P-loop_NTPase"/>
</dbReference>
<keyword evidence="5 19" id="KW-0540">Nuclease</keyword>
<keyword evidence="24" id="KW-1185">Reference proteome</keyword>
<dbReference type="GO" id="GO:0033567">
    <property type="term" value="P:DNA replication, Okazaki fragment processing"/>
    <property type="evidence" value="ECO:0007669"/>
    <property type="project" value="UniProtKB-UniRule"/>
</dbReference>
<keyword evidence="7 19" id="KW-0547">Nucleotide-binding</keyword>
<comment type="function">
    <text evidence="19">Key enzyme involved in DNA replication and DNA repair. Involved in Okazaki fragments processing by cleaving long flaps that escape FEN1: flaps that are longer than 27 nucleotides are coated by replication protein A complex (RPA), leading to recruit DNA2 which cleaves the flap until it is too short to bind RPA and becomes a substrate for FEN1. Also involved in 5'-end resection of DNA during double-strand break (DSB) repair by mediating the cleavage of 5'-ssDNA.</text>
</comment>
<feature type="domain" description="DNA2/NAM7 helicase helicase" evidence="21">
    <location>
        <begin position="656"/>
        <end position="727"/>
    </location>
</feature>
<evidence type="ECO:0000256" key="18">
    <source>
        <dbReference type="ARBA" id="ARBA00047995"/>
    </source>
</evidence>
<accession>A0A158QB58</accession>
<evidence type="ECO:0000256" key="19">
    <source>
        <dbReference type="RuleBase" id="RU367041"/>
    </source>
</evidence>
<dbReference type="GO" id="GO:0005694">
    <property type="term" value="C:chromosome"/>
    <property type="evidence" value="ECO:0007669"/>
    <property type="project" value="UniProtKB-SubCell"/>
</dbReference>
<dbReference type="EMBL" id="UXUI01009114">
    <property type="protein sequence ID" value="VDD93084.1"/>
    <property type="molecule type" value="Genomic_DNA"/>
</dbReference>
<evidence type="ECO:0000313" key="25">
    <source>
        <dbReference type="WBParaSite" id="EVEC_0000835101-mRNA-1"/>
    </source>
</evidence>
<feature type="domain" description="DNA replication factor Dna2 N-terminal" evidence="20">
    <location>
        <begin position="101"/>
        <end position="294"/>
    </location>
</feature>
<dbReference type="Pfam" id="PF08696">
    <property type="entry name" value="Dna2"/>
    <property type="match status" value="1"/>
</dbReference>
<dbReference type="GO" id="GO:0071932">
    <property type="term" value="P:replication fork reversal"/>
    <property type="evidence" value="ECO:0007669"/>
    <property type="project" value="TreeGrafter"/>
</dbReference>
<dbReference type="InterPro" id="IPR041679">
    <property type="entry name" value="DNA2/NAM7-like_C"/>
</dbReference>
<keyword evidence="19" id="KW-0158">Chromosome</keyword>
<keyword evidence="6 19" id="KW-0479">Metal-binding</keyword>
<keyword evidence="11 19" id="KW-0067">ATP-binding</keyword>
<dbReference type="InterPro" id="IPR011604">
    <property type="entry name" value="PDDEXK-like_dom_sf"/>
</dbReference>
<dbReference type="InterPro" id="IPR045055">
    <property type="entry name" value="DNA2/NAM7-like"/>
</dbReference>
<dbReference type="GO" id="GO:0017108">
    <property type="term" value="F:5'-flap endonuclease activity"/>
    <property type="evidence" value="ECO:0007669"/>
    <property type="project" value="UniProtKB-UniRule"/>
</dbReference>
<feature type="domain" description="DNA2/NAM7 helicase helicase" evidence="21">
    <location>
        <begin position="543"/>
        <end position="646"/>
    </location>
</feature>
<comment type="subcellular location">
    <subcellularLocation>
        <location evidence="19">Nucleus</location>
    </subcellularLocation>
    <subcellularLocation>
        <location evidence="19">Chromosome</location>
    </subcellularLocation>
</comment>
<comment type="similarity">
    <text evidence="2 19">Belongs to the DNA2/NAM7 helicase family.</text>
</comment>
<evidence type="ECO:0000256" key="13">
    <source>
        <dbReference type="ARBA" id="ARBA00023014"/>
    </source>
</evidence>
<evidence type="ECO:0000256" key="14">
    <source>
        <dbReference type="ARBA" id="ARBA00023125"/>
    </source>
</evidence>
<dbReference type="Gene3D" id="3.90.320.10">
    <property type="match status" value="1"/>
</dbReference>
<dbReference type="Pfam" id="PF13087">
    <property type="entry name" value="AAA_12"/>
    <property type="match status" value="1"/>
</dbReference>
<evidence type="ECO:0000256" key="1">
    <source>
        <dbReference type="ARBA" id="ARBA00001966"/>
    </source>
</evidence>
<comment type="catalytic activity">
    <reaction evidence="18 19">
        <text>ATP + H2O = ADP + phosphate + H(+)</text>
        <dbReference type="Rhea" id="RHEA:13065"/>
        <dbReference type="ChEBI" id="CHEBI:15377"/>
        <dbReference type="ChEBI" id="CHEBI:15378"/>
        <dbReference type="ChEBI" id="CHEBI:30616"/>
        <dbReference type="ChEBI" id="CHEBI:43474"/>
        <dbReference type="ChEBI" id="CHEBI:456216"/>
        <dbReference type="EC" id="3.6.4.12"/>
    </reaction>
</comment>
<dbReference type="STRING" id="51028.A0A158QB58"/>
<evidence type="ECO:0000256" key="17">
    <source>
        <dbReference type="ARBA" id="ARBA00023268"/>
    </source>
</evidence>
<dbReference type="Proteomes" id="UP000274131">
    <property type="component" value="Unassembled WGS sequence"/>
</dbReference>
<dbReference type="EC" id="3.6.4.12" evidence="19"/>
<dbReference type="PANTHER" id="PTHR10887">
    <property type="entry name" value="DNA2/NAM7 HELICASE FAMILY"/>
    <property type="match status" value="1"/>
</dbReference>
<evidence type="ECO:0000259" key="21">
    <source>
        <dbReference type="Pfam" id="PF13086"/>
    </source>
</evidence>
<dbReference type="GO" id="GO:0046872">
    <property type="term" value="F:metal ion binding"/>
    <property type="evidence" value="ECO:0007669"/>
    <property type="project" value="UniProtKB-UniRule"/>
</dbReference>
<keyword evidence="17 19" id="KW-0511">Multifunctional enzyme</keyword>
<comment type="cofactor">
    <cofactor evidence="1">
        <name>[4Fe-4S] cluster</name>
        <dbReference type="ChEBI" id="CHEBI:49883"/>
    </cofactor>
</comment>
<dbReference type="Gene3D" id="3.40.50.300">
    <property type="entry name" value="P-loop containing nucleotide triphosphate hydrolases"/>
    <property type="match status" value="3"/>
</dbReference>
<keyword evidence="13 19" id="KW-0411">Iron-sulfur</keyword>
<dbReference type="GO" id="GO:0005737">
    <property type="term" value="C:cytoplasm"/>
    <property type="evidence" value="ECO:0007669"/>
    <property type="project" value="TreeGrafter"/>
</dbReference>
<keyword evidence="10 19" id="KW-0347">Helicase</keyword>
<reference evidence="25" key="1">
    <citation type="submission" date="2016-04" db="UniProtKB">
        <authorList>
            <consortium name="WormBaseParasite"/>
        </authorList>
    </citation>
    <scope>IDENTIFICATION</scope>
</reference>
<keyword evidence="14 19" id="KW-0238">DNA-binding</keyword>
<dbReference type="Pfam" id="PF13086">
    <property type="entry name" value="AAA_11"/>
    <property type="match status" value="2"/>
</dbReference>
<dbReference type="InterPro" id="IPR041677">
    <property type="entry name" value="DNA2/NAM7_AAA_11"/>
</dbReference>